<proteinExistence type="predicted"/>
<dbReference type="STRING" id="196109.A0A136JB31"/>
<dbReference type="SUPFAM" id="SSF57701">
    <property type="entry name" value="Zn2/Cys6 DNA-binding domain"/>
    <property type="match status" value="1"/>
</dbReference>
<evidence type="ECO:0000256" key="2">
    <source>
        <dbReference type="SAM" id="MobiDB-lite"/>
    </source>
</evidence>
<evidence type="ECO:0000313" key="4">
    <source>
        <dbReference type="EMBL" id="KXJ94377.1"/>
    </source>
</evidence>
<feature type="domain" description="Zn(2)-C6 fungal-type" evidence="3">
    <location>
        <begin position="32"/>
        <end position="62"/>
    </location>
</feature>
<reference evidence="5" key="1">
    <citation type="submission" date="2016-02" db="EMBL/GenBank/DDBJ databases">
        <title>Draft genome sequence of Microdochium bolleyi, a fungal endophyte of beachgrass.</title>
        <authorList>
            <consortium name="DOE Joint Genome Institute"/>
            <person name="David A.S."/>
            <person name="May G."/>
            <person name="Haridas S."/>
            <person name="Lim J."/>
            <person name="Wang M."/>
            <person name="Labutti K."/>
            <person name="Lipzen A."/>
            <person name="Barry K."/>
            <person name="Grigoriev I.V."/>
        </authorList>
    </citation>
    <scope>NUCLEOTIDE SEQUENCE [LARGE SCALE GENOMIC DNA]</scope>
    <source>
        <strain evidence="5">J235TASD1</strain>
    </source>
</reference>
<dbReference type="PANTHER" id="PTHR47784">
    <property type="entry name" value="STEROL UPTAKE CONTROL PROTEIN 2"/>
    <property type="match status" value="1"/>
</dbReference>
<dbReference type="SMART" id="SM00066">
    <property type="entry name" value="GAL4"/>
    <property type="match status" value="1"/>
</dbReference>
<dbReference type="PROSITE" id="PS50048">
    <property type="entry name" value="ZN2_CY6_FUNGAL_2"/>
    <property type="match status" value="1"/>
</dbReference>
<dbReference type="OrthoDB" id="10265322at2759"/>
<feature type="region of interest" description="Disordered" evidence="2">
    <location>
        <begin position="1"/>
        <end position="24"/>
    </location>
</feature>
<dbReference type="InterPro" id="IPR001138">
    <property type="entry name" value="Zn2Cys6_DnaBD"/>
</dbReference>
<dbReference type="Pfam" id="PF11951">
    <property type="entry name" value="Fungal_trans_2"/>
    <property type="match status" value="1"/>
</dbReference>
<feature type="compositionally biased region" description="Acidic residues" evidence="2">
    <location>
        <begin position="1"/>
        <end position="11"/>
    </location>
</feature>
<gene>
    <name evidence="4" type="ORF">Micbo1qcDRAFT_220949</name>
</gene>
<keyword evidence="5" id="KW-1185">Reference proteome</keyword>
<dbReference type="PROSITE" id="PS00463">
    <property type="entry name" value="ZN2_CY6_FUNGAL_1"/>
    <property type="match status" value="1"/>
</dbReference>
<name>A0A136JB31_9PEZI</name>
<dbReference type="Gene3D" id="4.10.240.10">
    <property type="entry name" value="Zn(2)-C6 fungal-type DNA-binding domain"/>
    <property type="match status" value="1"/>
</dbReference>
<dbReference type="GO" id="GO:0001228">
    <property type="term" value="F:DNA-binding transcription activator activity, RNA polymerase II-specific"/>
    <property type="evidence" value="ECO:0007669"/>
    <property type="project" value="TreeGrafter"/>
</dbReference>
<dbReference type="Proteomes" id="UP000070501">
    <property type="component" value="Unassembled WGS sequence"/>
</dbReference>
<accession>A0A136JB31</accession>
<sequence>MDVDMGMDTEADTPAAAPAKASRRTHAKTRTGCKTCKSRKIKCGEERPQCRNCIRHNVSCDYLQTPSPRPSVAASPGHGNGPGLNMADLELLHHYSTSTYATLTDSLTLRDFYRFTHVELGLRCEYMMRAVLALAALHLAHYRPNMRSHYLALATEHHQIASRDAMAAMNELSPEIAPFLVCFSTLTVFYAFGSSIKQSDKFFFGEHGVPDWIFLLRGSFAIVKTISVEERTTGPLAPMFGYGRDSWQAREAIAVDPDPERTARLDALESFLSIPRRGVPDRHRATYLQWLGELRKSMRHNDRARGNDATVFLWLFDFPDDVLPLLKHPTQETLLILAYFCVLLDRMSGRWWVHGWSTHLMGRIWPLLEDEYRIWVRWPMEQIGWVPP</sequence>
<evidence type="ECO:0000313" key="5">
    <source>
        <dbReference type="Proteomes" id="UP000070501"/>
    </source>
</evidence>
<dbReference type="CDD" id="cd00067">
    <property type="entry name" value="GAL4"/>
    <property type="match status" value="1"/>
</dbReference>
<dbReference type="InterPro" id="IPR036864">
    <property type="entry name" value="Zn2-C6_fun-type_DNA-bd_sf"/>
</dbReference>
<keyword evidence="1" id="KW-0539">Nucleus</keyword>
<dbReference type="EMBL" id="KQ964247">
    <property type="protein sequence ID" value="KXJ94377.1"/>
    <property type="molecule type" value="Genomic_DNA"/>
</dbReference>
<protein>
    <recommendedName>
        <fullName evidence="3">Zn(2)-C6 fungal-type domain-containing protein</fullName>
    </recommendedName>
</protein>
<dbReference type="InterPro" id="IPR021858">
    <property type="entry name" value="Fun_TF"/>
</dbReference>
<dbReference type="InterPro" id="IPR053157">
    <property type="entry name" value="Sterol_Uptake_Regulator"/>
</dbReference>
<dbReference type="Pfam" id="PF00172">
    <property type="entry name" value="Zn_clus"/>
    <property type="match status" value="1"/>
</dbReference>
<dbReference type="InParanoid" id="A0A136JB31"/>
<dbReference type="PANTHER" id="PTHR47784:SF5">
    <property type="entry name" value="STEROL UPTAKE CONTROL PROTEIN 2"/>
    <property type="match status" value="1"/>
</dbReference>
<dbReference type="PRINTS" id="PR00755">
    <property type="entry name" value="AFLATOXINBRP"/>
</dbReference>
<organism evidence="4 5">
    <name type="scientific">Microdochium bolleyi</name>
    <dbReference type="NCBI Taxonomy" id="196109"/>
    <lineage>
        <taxon>Eukaryota</taxon>
        <taxon>Fungi</taxon>
        <taxon>Dikarya</taxon>
        <taxon>Ascomycota</taxon>
        <taxon>Pezizomycotina</taxon>
        <taxon>Sordariomycetes</taxon>
        <taxon>Xylariomycetidae</taxon>
        <taxon>Xylariales</taxon>
        <taxon>Microdochiaceae</taxon>
        <taxon>Microdochium</taxon>
    </lineage>
</organism>
<evidence type="ECO:0000259" key="3">
    <source>
        <dbReference type="PROSITE" id="PS50048"/>
    </source>
</evidence>
<dbReference type="GO" id="GO:0008270">
    <property type="term" value="F:zinc ion binding"/>
    <property type="evidence" value="ECO:0007669"/>
    <property type="project" value="InterPro"/>
</dbReference>
<dbReference type="AlphaFoldDB" id="A0A136JB31"/>
<evidence type="ECO:0000256" key="1">
    <source>
        <dbReference type="ARBA" id="ARBA00023242"/>
    </source>
</evidence>